<dbReference type="Proteomes" id="UP000828390">
    <property type="component" value="Unassembled WGS sequence"/>
</dbReference>
<comment type="caution">
    <text evidence="2">The sequence shown here is derived from an EMBL/GenBank/DDBJ whole genome shotgun (WGS) entry which is preliminary data.</text>
</comment>
<reference evidence="2" key="2">
    <citation type="submission" date="2020-11" db="EMBL/GenBank/DDBJ databases">
        <authorList>
            <person name="McCartney M.A."/>
            <person name="Auch B."/>
            <person name="Kono T."/>
            <person name="Mallez S."/>
            <person name="Becker A."/>
            <person name="Gohl D.M."/>
            <person name="Silverstein K.A.T."/>
            <person name="Koren S."/>
            <person name="Bechman K.B."/>
            <person name="Herman A."/>
            <person name="Abrahante J.E."/>
            <person name="Garbe J."/>
        </authorList>
    </citation>
    <scope>NUCLEOTIDE SEQUENCE</scope>
    <source>
        <strain evidence="2">Duluth1</strain>
        <tissue evidence="2">Whole animal</tissue>
    </source>
</reference>
<organism evidence="2 3">
    <name type="scientific">Dreissena polymorpha</name>
    <name type="common">Zebra mussel</name>
    <name type="synonym">Mytilus polymorpha</name>
    <dbReference type="NCBI Taxonomy" id="45954"/>
    <lineage>
        <taxon>Eukaryota</taxon>
        <taxon>Metazoa</taxon>
        <taxon>Spiralia</taxon>
        <taxon>Lophotrochozoa</taxon>
        <taxon>Mollusca</taxon>
        <taxon>Bivalvia</taxon>
        <taxon>Autobranchia</taxon>
        <taxon>Heteroconchia</taxon>
        <taxon>Euheterodonta</taxon>
        <taxon>Imparidentia</taxon>
        <taxon>Neoheterodontei</taxon>
        <taxon>Myida</taxon>
        <taxon>Dreissenoidea</taxon>
        <taxon>Dreissenidae</taxon>
        <taxon>Dreissena</taxon>
    </lineage>
</organism>
<accession>A0A9D4E2H0</accession>
<evidence type="ECO:0000313" key="3">
    <source>
        <dbReference type="Proteomes" id="UP000828390"/>
    </source>
</evidence>
<sequence length="191" mass="20154">MIYQKASFPTGGRAVEWAGERAGERACGVGAACGQAGGRAGGCPAGGRAVGRAGGRTDKPRTCFLYNVTFLLGAIGNGAAALDVREHGNQATFSGTGIKVGIAVLSAWVRTFEAAVTYYLKKPVDELERRVSMAATGMILIHLGVAVVVNDDDEEEKEEEEEEEEEDDDDDGGGSSDDDDDDDDFDKDNEI</sequence>
<dbReference type="AlphaFoldDB" id="A0A9D4E2H0"/>
<feature type="region of interest" description="Disordered" evidence="1">
    <location>
        <begin position="150"/>
        <end position="191"/>
    </location>
</feature>
<reference evidence="2" key="1">
    <citation type="journal article" date="2019" name="bioRxiv">
        <title>The Genome of the Zebra Mussel, Dreissena polymorpha: A Resource for Invasive Species Research.</title>
        <authorList>
            <person name="McCartney M.A."/>
            <person name="Auch B."/>
            <person name="Kono T."/>
            <person name="Mallez S."/>
            <person name="Zhang Y."/>
            <person name="Obille A."/>
            <person name="Becker A."/>
            <person name="Abrahante J.E."/>
            <person name="Garbe J."/>
            <person name="Badalamenti J.P."/>
            <person name="Herman A."/>
            <person name="Mangelson H."/>
            <person name="Liachko I."/>
            <person name="Sullivan S."/>
            <person name="Sone E.D."/>
            <person name="Koren S."/>
            <person name="Silverstein K.A.T."/>
            <person name="Beckman K.B."/>
            <person name="Gohl D.M."/>
        </authorList>
    </citation>
    <scope>NUCLEOTIDE SEQUENCE</scope>
    <source>
        <strain evidence="2">Duluth1</strain>
        <tissue evidence="2">Whole animal</tissue>
    </source>
</reference>
<dbReference type="EMBL" id="JAIWYP010000009">
    <property type="protein sequence ID" value="KAH3770805.1"/>
    <property type="molecule type" value="Genomic_DNA"/>
</dbReference>
<gene>
    <name evidence="2" type="ORF">DPMN_172098</name>
</gene>
<keyword evidence="3" id="KW-1185">Reference proteome</keyword>
<proteinExistence type="predicted"/>
<evidence type="ECO:0000256" key="1">
    <source>
        <dbReference type="SAM" id="MobiDB-lite"/>
    </source>
</evidence>
<protein>
    <submittedName>
        <fullName evidence="2">Uncharacterized protein</fullName>
    </submittedName>
</protein>
<name>A0A9D4E2H0_DREPO</name>
<evidence type="ECO:0000313" key="2">
    <source>
        <dbReference type="EMBL" id="KAH3770805.1"/>
    </source>
</evidence>